<dbReference type="EMBL" id="SDAM02000176">
    <property type="protein sequence ID" value="KAH6825296.1"/>
    <property type="molecule type" value="Genomic_DNA"/>
</dbReference>
<organism evidence="2 3">
    <name type="scientific">Perilla frutescens var. hirtella</name>
    <name type="common">Perilla citriodora</name>
    <name type="synonym">Perilla setoyensis</name>
    <dbReference type="NCBI Taxonomy" id="608512"/>
    <lineage>
        <taxon>Eukaryota</taxon>
        <taxon>Viridiplantae</taxon>
        <taxon>Streptophyta</taxon>
        <taxon>Embryophyta</taxon>
        <taxon>Tracheophyta</taxon>
        <taxon>Spermatophyta</taxon>
        <taxon>Magnoliopsida</taxon>
        <taxon>eudicotyledons</taxon>
        <taxon>Gunneridae</taxon>
        <taxon>Pentapetalae</taxon>
        <taxon>asterids</taxon>
        <taxon>lamiids</taxon>
        <taxon>Lamiales</taxon>
        <taxon>Lamiaceae</taxon>
        <taxon>Nepetoideae</taxon>
        <taxon>Elsholtzieae</taxon>
        <taxon>Perilla</taxon>
    </lineage>
</organism>
<sequence length="199" mass="22695">MLLGSTLSKRDQNGACLSWNQNSRKDDFMKNDPKIAVNCARKRPDFIHASVWPAWIQYWNTDEFKEKSHKVKKNRVSEPDGPGTGISKHKGGSRCAEEHLIAMAKQKGVSHDGVSTWDIFLRLHSGRDGKYTEEKTKRIAREVRAWVEEMSQNQSLDSVEPDANEMSSIYLDVLGRTEKRRVFGLENRSHLYTASSVDS</sequence>
<dbReference type="AlphaFoldDB" id="A0AAD4P3X5"/>
<name>A0AAD4P3X5_PERFH</name>
<dbReference type="InterPro" id="IPR004252">
    <property type="entry name" value="Probable_transposase_24"/>
</dbReference>
<protein>
    <submittedName>
        <fullName evidence="2">Uncharacterized protein</fullName>
    </submittedName>
</protein>
<reference evidence="2 3" key="1">
    <citation type="journal article" date="2021" name="Nat. Commun.">
        <title>Incipient diploidization of the medicinal plant Perilla within 10,000 years.</title>
        <authorList>
            <person name="Zhang Y."/>
            <person name="Shen Q."/>
            <person name="Leng L."/>
            <person name="Zhang D."/>
            <person name="Chen S."/>
            <person name="Shi Y."/>
            <person name="Ning Z."/>
            <person name="Chen S."/>
        </authorList>
    </citation>
    <scope>NUCLEOTIDE SEQUENCE [LARGE SCALE GENOMIC DNA]</scope>
    <source>
        <strain evidence="3">cv. PC099</strain>
    </source>
</reference>
<feature type="region of interest" description="Disordered" evidence="1">
    <location>
        <begin position="70"/>
        <end position="93"/>
    </location>
</feature>
<dbReference type="Pfam" id="PF03004">
    <property type="entry name" value="Transposase_24"/>
    <property type="match status" value="1"/>
</dbReference>
<proteinExistence type="predicted"/>
<accession>A0AAD4P3X5</accession>
<dbReference type="Proteomes" id="UP001190926">
    <property type="component" value="Unassembled WGS sequence"/>
</dbReference>
<evidence type="ECO:0000313" key="2">
    <source>
        <dbReference type="EMBL" id="KAH6825296.1"/>
    </source>
</evidence>
<evidence type="ECO:0000313" key="3">
    <source>
        <dbReference type="Proteomes" id="UP001190926"/>
    </source>
</evidence>
<comment type="caution">
    <text evidence="2">The sequence shown here is derived from an EMBL/GenBank/DDBJ whole genome shotgun (WGS) entry which is preliminary data.</text>
</comment>
<gene>
    <name evidence="2" type="ORF">C2S53_007020</name>
</gene>
<keyword evidence="3" id="KW-1185">Reference proteome</keyword>
<evidence type="ECO:0000256" key="1">
    <source>
        <dbReference type="SAM" id="MobiDB-lite"/>
    </source>
</evidence>